<dbReference type="SUPFAM" id="SSF50978">
    <property type="entry name" value="WD40 repeat-like"/>
    <property type="match status" value="1"/>
</dbReference>
<feature type="repeat" description="WD" evidence="3">
    <location>
        <begin position="1059"/>
        <end position="1091"/>
    </location>
</feature>
<dbReference type="InterPro" id="IPR011047">
    <property type="entry name" value="Quinoprotein_ADH-like_sf"/>
</dbReference>
<dbReference type="PANTHER" id="PTHR44019">
    <property type="entry name" value="WD REPEAT-CONTAINING PROTEIN 55"/>
    <property type="match status" value="1"/>
</dbReference>
<dbReference type="PROSITE" id="PS50082">
    <property type="entry name" value="WD_REPEATS_2"/>
    <property type="match status" value="10"/>
</dbReference>
<keyword evidence="2" id="KW-0677">Repeat</keyword>
<dbReference type="Pfam" id="PF14516">
    <property type="entry name" value="AAA_35"/>
    <property type="match status" value="1"/>
</dbReference>
<feature type="repeat" description="WD" evidence="3">
    <location>
        <begin position="871"/>
        <end position="905"/>
    </location>
</feature>
<proteinExistence type="predicted"/>
<name>A0ABT5A8H4_9CYAN</name>
<dbReference type="CDD" id="cd00200">
    <property type="entry name" value="WD40"/>
    <property type="match status" value="2"/>
</dbReference>
<feature type="repeat" description="WD" evidence="3">
    <location>
        <begin position="953"/>
        <end position="988"/>
    </location>
</feature>
<evidence type="ECO:0000256" key="4">
    <source>
        <dbReference type="SAM" id="Coils"/>
    </source>
</evidence>
<dbReference type="PANTHER" id="PTHR44019:SF8">
    <property type="entry name" value="POC1 CENTRIOLAR PROTEIN HOMOLOG"/>
    <property type="match status" value="1"/>
</dbReference>
<dbReference type="RefSeq" id="WP_271806044.1">
    <property type="nucleotide sequence ID" value="NZ_JAQMTU010000109.1"/>
</dbReference>
<feature type="repeat" description="WD" evidence="3">
    <location>
        <begin position="830"/>
        <end position="864"/>
    </location>
</feature>
<dbReference type="SUPFAM" id="SSF50998">
    <property type="entry name" value="Quinoprotein alcohol dehydrogenase-like"/>
    <property type="match status" value="1"/>
</dbReference>
<evidence type="ECO:0000256" key="5">
    <source>
        <dbReference type="SAM" id="Phobius"/>
    </source>
</evidence>
<feature type="repeat" description="WD" evidence="3">
    <location>
        <begin position="1195"/>
        <end position="1229"/>
    </location>
</feature>
<feature type="repeat" description="WD" evidence="3">
    <location>
        <begin position="912"/>
        <end position="946"/>
    </location>
</feature>
<feature type="transmembrane region" description="Helical" evidence="5">
    <location>
        <begin position="460"/>
        <end position="481"/>
    </location>
</feature>
<reference evidence="6 7" key="1">
    <citation type="submission" date="2023-01" db="EMBL/GenBank/DDBJ databases">
        <title>Genomes from the Australian National Cyanobacteria Reference Collection.</title>
        <authorList>
            <person name="Willis A."/>
            <person name="Lee E.M.F."/>
        </authorList>
    </citation>
    <scope>NUCLEOTIDE SEQUENCE [LARGE SCALE GENOMIC DNA]</scope>
    <source>
        <strain evidence="6 7">CS-537/01</strain>
    </source>
</reference>
<dbReference type="Proteomes" id="UP001212123">
    <property type="component" value="Unassembled WGS sequence"/>
</dbReference>
<accession>A0ABT5A8H4</accession>
<dbReference type="SUPFAM" id="SSF52540">
    <property type="entry name" value="P-loop containing nucleoside triphosphate hydrolases"/>
    <property type="match status" value="1"/>
</dbReference>
<comment type="caution">
    <text evidence="6">The sequence shown here is derived from an EMBL/GenBank/DDBJ whole genome shotgun (WGS) entry which is preliminary data.</text>
</comment>
<feature type="coiled-coil region" evidence="4">
    <location>
        <begin position="425"/>
        <end position="460"/>
    </location>
</feature>
<evidence type="ECO:0000313" key="6">
    <source>
        <dbReference type="EMBL" id="MDB9488268.1"/>
    </source>
</evidence>
<gene>
    <name evidence="6" type="ORF">PN492_17225</name>
</gene>
<dbReference type="Pfam" id="PF00400">
    <property type="entry name" value="WD40"/>
    <property type="match status" value="11"/>
</dbReference>
<evidence type="ECO:0000313" key="7">
    <source>
        <dbReference type="Proteomes" id="UP001212123"/>
    </source>
</evidence>
<keyword evidence="5" id="KW-0472">Membrane</keyword>
<dbReference type="InterPro" id="IPR020472">
    <property type="entry name" value="WD40_PAC1"/>
</dbReference>
<dbReference type="SMART" id="SM00320">
    <property type="entry name" value="WD40"/>
    <property type="match status" value="12"/>
</dbReference>
<dbReference type="InterPro" id="IPR050505">
    <property type="entry name" value="WDR55/POC1"/>
</dbReference>
<feature type="repeat" description="WD" evidence="3">
    <location>
        <begin position="1236"/>
        <end position="1270"/>
    </location>
</feature>
<dbReference type="InterPro" id="IPR015943">
    <property type="entry name" value="WD40/YVTN_repeat-like_dom_sf"/>
</dbReference>
<feature type="repeat" description="WD" evidence="3">
    <location>
        <begin position="1277"/>
        <end position="1318"/>
    </location>
</feature>
<dbReference type="InterPro" id="IPR027417">
    <property type="entry name" value="P-loop_NTPase"/>
</dbReference>
<dbReference type="Gene3D" id="2.130.10.10">
    <property type="entry name" value="YVTN repeat-like/Quinoprotein amine dehydrogenase"/>
    <property type="match status" value="5"/>
</dbReference>
<keyword evidence="4" id="KW-0175">Coiled coil</keyword>
<dbReference type="PROSITE" id="PS00678">
    <property type="entry name" value="WD_REPEATS_1"/>
    <property type="match status" value="7"/>
</dbReference>
<keyword evidence="5" id="KW-1133">Transmembrane helix</keyword>
<dbReference type="EMBL" id="JAQMTU010000109">
    <property type="protein sequence ID" value="MDB9488268.1"/>
    <property type="molecule type" value="Genomic_DNA"/>
</dbReference>
<dbReference type="InterPro" id="IPR019775">
    <property type="entry name" value="WD40_repeat_CS"/>
</dbReference>
<evidence type="ECO:0000256" key="2">
    <source>
        <dbReference type="ARBA" id="ARBA00022737"/>
    </source>
</evidence>
<dbReference type="InterPro" id="IPR036322">
    <property type="entry name" value="WD40_repeat_dom_sf"/>
</dbReference>
<sequence length="1348" mass="153070">MGSSFYKVGGTLPTNSPSYVMRTADTELLNLLKQGEYCYVFNSRQMGKSSIKDQTQHKLKKEGFFCIDIDLQGIGTQLTQQEWYVSFIYNLLNAISLEQQIEIDLGSWIESRAYLSSSQLLNNFVSHELFTLVQKKIVIFIDEIDCSFSLPFRDNFFGLIRFFYNQRNQNINYQRLTFCLLGVATPGDLIKNPVESPFNIGKAVELNGFEFHESLVLAEGLKGLASNQNETLKQVLYWTGGQPFLTQTVCDLLVKSDIEVSEGKEKATIQQFVYSQIINNYHDYQHFDQIKTRLIANENRVGKLLEIYQYILKHGTFMGKEKEFESELRLSGLVVRRNGGLEVFNPIYQEIFNQDWVREQLDSIRPYYQSFNLWLNSGKNKAYLLTGEVLIHALAWKQNKSISKDDEEFLSDSKLTEQSLEFGKQLAIENEAKQILERAKQAAEQDRKIAEQEKQKARRLLIVSITASLLVLTGTLIFAFIQGTKAERESQKANQANRELINTKKERDRIGKQITRVSQERSQIELRAKQANQQLLFVQGNLKQLEIDRNKAQQQVEEFQAQKTALEQQRQVILKQKQKAEAQNQKSQDQLRKIEINLQVNRQKLEQSVTSLQTAEQLRQVAIKGTQLEREGTNIIRRFLSDTEDQIALLIESMKTAQELKKLVGNSSLAQYPAISPLNALHNILDYSREKNRFGGIIYTYKFVVIPNHQHLAFISTFGDTTAITDLQGNVITRLKSEFGKDSVREVAFSSKGQILATVAMDNTTRILDFDGKLLAEFKVFEEVLRNSYGLFFSPVLSMVFSPDAKLLATGMRNNTIRLWDLKGNLIKEFKGHEGGVNSIAFSPNGQFIASGADDNTIRLWDLKGNLIKEFKGHQQSVKSVIFSPNGQFIASGANDNTVRLWDLKGNLIEEFKGHQKGVNSVVFSPNCQFIASGADDNTIRLWDLKGNLIEKFKGHEQSVKSVAFSLDGLSIFSSSDDETVRVWDLQSSFIREFKEHWPNVRSITFNRDGNLIATREYAQSPVRKGSITFNRDGNLIAAASENQAGRVWDLQGNLIVKLEGDQDWVTSIAFSPDSQLLFTSSWDKKIRIWNRQGSLIREFKAYDEYINDMVLSPDGKLIATVPMGDTVKLWDIKGNLLKQFRFKKNRFLTINFSHNSKLLAMGLSREVGRLEGIQGKDLVLAIVLDLDGNIVTKLKGHKKDVRSVAFSPDDQLVATASEDGTTRVWDLKGNLIRELKGHEGSVNSVVFSPDGQLIATGSNDRTIRLWDLKGNVVREFRGHRRGVSTIAFSPDGKYLVSGASDGTARLWRVETLDELLARGCHRLSDYFISHPQVLKELPVCEKILHTP</sequence>
<keyword evidence="5" id="KW-0812">Transmembrane</keyword>
<protein>
    <submittedName>
        <fullName evidence="6">AAA-like domain-containing protein</fullName>
    </submittedName>
</protein>
<evidence type="ECO:0000256" key="1">
    <source>
        <dbReference type="ARBA" id="ARBA00022574"/>
    </source>
</evidence>
<dbReference type="PROSITE" id="PS50294">
    <property type="entry name" value="WD_REPEATS_REGION"/>
    <property type="match status" value="9"/>
</dbReference>
<feature type="repeat" description="WD" evidence="3">
    <location>
        <begin position="1100"/>
        <end position="1134"/>
    </location>
</feature>
<evidence type="ECO:0000256" key="3">
    <source>
        <dbReference type="PROSITE-ProRule" id="PRU00221"/>
    </source>
</evidence>
<feature type="repeat" description="WD" evidence="3">
    <location>
        <begin position="796"/>
        <end position="823"/>
    </location>
</feature>
<keyword evidence="1 3" id="KW-0853">WD repeat</keyword>
<keyword evidence="7" id="KW-1185">Reference proteome</keyword>
<dbReference type="PRINTS" id="PR00320">
    <property type="entry name" value="GPROTEINBRPT"/>
</dbReference>
<feature type="coiled-coil region" evidence="4">
    <location>
        <begin position="486"/>
        <end position="597"/>
    </location>
</feature>
<organism evidence="6 7">
    <name type="scientific">Dolichospermum circinale CS-537/01</name>
    <dbReference type="NCBI Taxonomy" id="3021739"/>
    <lineage>
        <taxon>Bacteria</taxon>
        <taxon>Bacillati</taxon>
        <taxon>Cyanobacteriota</taxon>
        <taxon>Cyanophyceae</taxon>
        <taxon>Nostocales</taxon>
        <taxon>Aphanizomenonaceae</taxon>
        <taxon>Dolichospermum</taxon>
        <taxon>Dolichospermum circinale</taxon>
    </lineage>
</organism>
<dbReference type="InterPro" id="IPR001680">
    <property type="entry name" value="WD40_rpt"/>
</dbReference>